<dbReference type="Proteomes" id="UP000248340">
    <property type="component" value="Unassembled WGS sequence"/>
</dbReference>
<dbReference type="Gene3D" id="3.30.70.270">
    <property type="match status" value="1"/>
</dbReference>
<dbReference type="EMBL" id="KZ821767">
    <property type="protein sequence ID" value="PYH76112.1"/>
    <property type="molecule type" value="Genomic_DNA"/>
</dbReference>
<protein>
    <submittedName>
        <fullName evidence="2">Uncharacterized protein</fullName>
    </submittedName>
</protein>
<feature type="non-terminal residue" evidence="2">
    <location>
        <position position="1"/>
    </location>
</feature>
<name>A0A319D822_9EURO</name>
<evidence type="ECO:0000256" key="1">
    <source>
        <dbReference type="SAM" id="Phobius"/>
    </source>
</evidence>
<keyword evidence="1" id="KW-0812">Transmembrane</keyword>
<dbReference type="SUPFAM" id="SSF56672">
    <property type="entry name" value="DNA/RNA polymerases"/>
    <property type="match status" value="1"/>
</dbReference>
<dbReference type="OrthoDB" id="5588148at2759"/>
<keyword evidence="3" id="KW-1185">Reference proteome</keyword>
<accession>A0A319D822</accession>
<feature type="transmembrane region" description="Helical" evidence="1">
    <location>
        <begin position="12"/>
        <end position="33"/>
    </location>
</feature>
<evidence type="ECO:0000313" key="3">
    <source>
        <dbReference type="Proteomes" id="UP000248340"/>
    </source>
</evidence>
<dbReference type="GeneID" id="37134672"/>
<dbReference type="AlphaFoldDB" id="A0A319D822"/>
<evidence type="ECO:0000313" key="2">
    <source>
        <dbReference type="EMBL" id="PYH76112.1"/>
    </source>
</evidence>
<feature type="transmembrane region" description="Helical" evidence="1">
    <location>
        <begin position="45"/>
        <end position="66"/>
    </location>
</feature>
<dbReference type="RefSeq" id="XP_025486312.1">
    <property type="nucleotide sequence ID" value="XM_025631931.1"/>
</dbReference>
<dbReference type="InterPro" id="IPR043128">
    <property type="entry name" value="Rev_trsase/Diguanyl_cyclase"/>
</dbReference>
<proteinExistence type="predicted"/>
<keyword evidence="1" id="KW-1133">Transmembrane helix</keyword>
<organism evidence="2 3">
    <name type="scientific">Aspergillus uvarum CBS 121591</name>
    <dbReference type="NCBI Taxonomy" id="1448315"/>
    <lineage>
        <taxon>Eukaryota</taxon>
        <taxon>Fungi</taxon>
        <taxon>Dikarya</taxon>
        <taxon>Ascomycota</taxon>
        <taxon>Pezizomycotina</taxon>
        <taxon>Eurotiomycetes</taxon>
        <taxon>Eurotiomycetidae</taxon>
        <taxon>Eurotiales</taxon>
        <taxon>Aspergillaceae</taxon>
        <taxon>Aspergillus</taxon>
        <taxon>Aspergillus subgen. Circumdati</taxon>
    </lineage>
</organism>
<gene>
    <name evidence="2" type="ORF">BO82DRAFT_297052</name>
</gene>
<dbReference type="VEuPathDB" id="FungiDB:BO82DRAFT_297052"/>
<sequence length="69" mass="8575">KYLTIFKICLGLYKILVILFRLIKAPTIFQYYINNILKNYLDVFYTIYFNNILIYRIFRIYLLYFIKAI</sequence>
<dbReference type="InterPro" id="IPR043502">
    <property type="entry name" value="DNA/RNA_pol_sf"/>
</dbReference>
<keyword evidence="1" id="KW-0472">Membrane</keyword>
<reference evidence="2 3" key="1">
    <citation type="submission" date="2016-12" db="EMBL/GenBank/DDBJ databases">
        <title>The genomes of Aspergillus section Nigri reveals drivers in fungal speciation.</title>
        <authorList>
            <consortium name="DOE Joint Genome Institute"/>
            <person name="Vesth T.C."/>
            <person name="Nybo J."/>
            <person name="Theobald S."/>
            <person name="Brandl J."/>
            <person name="Frisvad J.C."/>
            <person name="Nielsen K.F."/>
            <person name="Lyhne E.K."/>
            <person name="Kogle M.E."/>
            <person name="Kuo A."/>
            <person name="Riley R."/>
            <person name="Clum A."/>
            <person name="Nolan M."/>
            <person name="Lipzen A."/>
            <person name="Salamov A."/>
            <person name="Henrissat B."/>
            <person name="Wiebenga A."/>
            <person name="De Vries R.P."/>
            <person name="Grigoriev I.V."/>
            <person name="Mortensen U.H."/>
            <person name="Andersen M.R."/>
            <person name="Baker S.E."/>
        </authorList>
    </citation>
    <scope>NUCLEOTIDE SEQUENCE [LARGE SCALE GENOMIC DNA]</scope>
    <source>
        <strain evidence="2 3">CBS 121591</strain>
    </source>
</reference>